<dbReference type="InterPro" id="IPR050154">
    <property type="entry name" value="UbiB_kinase"/>
</dbReference>
<keyword evidence="2" id="KW-1133">Transmembrane helix</keyword>
<keyword evidence="2" id="KW-0472">Membrane</keyword>
<dbReference type="OrthoDB" id="9795390at2"/>
<evidence type="ECO:0000313" key="4">
    <source>
        <dbReference type="EMBL" id="SHI86352.1"/>
    </source>
</evidence>
<dbReference type="SUPFAM" id="SSF56112">
    <property type="entry name" value="Protein kinase-like (PK-like)"/>
    <property type="match status" value="1"/>
</dbReference>
<dbReference type="InterPro" id="IPR004147">
    <property type="entry name" value="ABC1_dom"/>
</dbReference>
<evidence type="ECO:0000256" key="2">
    <source>
        <dbReference type="SAM" id="Phobius"/>
    </source>
</evidence>
<sequence length="567" mass="65150">MGVLTDIIKRFKSISRYNQIIRVLMKYGFDDLVHYLEENKNYTFIQKFIPNSTKKRVSKYGKWAKMRLVCEELGPTFVKFGQILSNRPDLVPLELTFELEKLQDNVPPMSESIARNVVETELKDKVENLFAWFEPTPFASASMAQVHKVTLHSGKRVALKIQRAGIYDVIIEDIKVMYRVANVLEKRIPSLKSFDPVGLVSNFEASILKELDFIHESINVQRFYNNLKNDDSLDQFAKAPKVYPEFTTTKVLALEFVSGIKIDKIEELKSKAIDTTVIARRLSISYFKQIFEYGFFHADPHPGNLLVLPNNHICYLDFGMMGSMLPRDISIFGKLFIAITNKDVKKIIKALQELSNNAPITNRRELEFDINEFVEKYYVRDVHENEMSTILLELKDIIIAHGLKVPTHFFLFARSLVTIEGVIEKLDPKLEQFEIVKPYLKKSATRKYNPLLMGKKIANSLVEFTDYMEELPQDLKNAIRKINSGQIKVDLTHKGIDPMVHTLQRITKQLITAFIMVALIVGASLFIIFEIQPLWKGISLLGISSFTLAIILGFGMLSNIRKGDYDY</sequence>
<reference evidence="4 5" key="1">
    <citation type="submission" date="2016-11" db="EMBL/GenBank/DDBJ databases">
        <authorList>
            <person name="Jaros S."/>
            <person name="Januszkiewicz K."/>
            <person name="Wedrychowicz H."/>
        </authorList>
    </citation>
    <scope>NUCLEOTIDE SEQUENCE [LARGE SCALE GENOMIC DNA]</scope>
    <source>
        <strain evidence="4 5">CGMCC 1.12213</strain>
    </source>
</reference>
<feature type="domain" description="ABC1 atypical kinase-like" evidence="3">
    <location>
        <begin position="101"/>
        <end position="350"/>
    </location>
</feature>
<dbReference type="EMBL" id="FQYK01000004">
    <property type="protein sequence ID" value="SHI86352.1"/>
    <property type="molecule type" value="Genomic_DNA"/>
</dbReference>
<dbReference type="InterPro" id="IPR011009">
    <property type="entry name" value="Kinase-like_dom_sf"/>
</dbReference>
<dbReference type="CDD" id="cd05121">
    <property type="entry name" value="ABC1_ADCK3-like"/>
    <property type="match status" value="1"/>
</dbReference>
<gene>
    <name evidence="4" type="ORF">SAMN05216261_2037</name>
</gene>
<proteinExistence type="inferred from homology"/>
<keyword evidence="5" id="KW-1185">Reference proteome</keyword>
<dbReference type="PANTHER" id="PTHR10566">
    <property type="entry name" value="CHAPERONE-ACTIVITY OF BC1 COMPLEX CABC1 -RELATED"/>
    <property type="match status" value="1"/>
</dbReference>
<dbReference type="Proteomes" id="UP000184396">
    <property type="component" value="Unassembled WGS sequence"/>
</dbReference>
<dbReference type="RefSeq" id="WP_019386443.1">
    <property type="nucleotide sequence ID" value="NZ_ALIH01000002.1"/>
</dbReference>
<evidence type="ECO:0000259" key="3">
    <source>
        <dbReference type="Pfam" id="PF03109"/>
    </source>
</evidence>
<organism evidence="4 5">
    <name type="scientific">Algibacter luteus</name>
    <dbReference type="NCBI Taxonomy" id="1178825"/>
    <lineage>
        <taxon>Bacteria</taxon>
        <taxon>Pseudomonadati</taxon>
        <taxon>Bacteroidota</taxon>
        <taxon>Flavobacteriia</taxon>
        <taxon>Flavobacteriales</taxon>
        <taxon>Flavobacteriaceae</taxon>
        <taxon>Algibacter</taxon>
    </lineage>
</organism>
<evidence type="ECO:0000256" key="1">
    <source>
        <dbReference type="ARBA" id="ARBA00009670"/>
    </source>
</evidence>
<name>A0A1M6ELG1_9FLAO</name>
<keyword evidence="2" id="KW-0812">Transmembrane</keyword>
<protein>
    <submittedName>
        <fullName evidence="4">2-octaprenylphenol hydroxylase</fullName>
    </submittedName>
</protein>
<dbReference type="eggNOG" id="COG0661">
    <property type="taxonomic scope" value="Bacteria"/>
</dbReference>
<comment type="similarity">
    <text evidence="1">Belongs to the protein kinase superfamily. ADCK protein kinase family.</text>
</comment>
<dbReference type="PANTHER" id="PTHR10566:SF113">
    <property type="entry name" value="PROTEIN ACTIVITY OF BC1 COMPLEX KINASE 7, CHLOROPLASTIC"/>
    <property type="match status" value="1"/>
</dbReference>
<dbReference type="STRING" id="1178825.SAMN05216261_2037"/>
<dbReference type="Pfam" id="PF03109">
    <property type="entry name" value="ABC1"/>
    <property type="match status" value="1"/>
</dbReference>
<feature type="transmembrane region" description="Helical" evidence="2">
    <location>
        <begin position="510"/>
        <end position="531"/>
    </location>
</feature>
<dbReference type="AlphaFoldDB" id="A0A1M6ELG1"/>
<feature type="transmembrane region" description="Helical" evidence="2">
    <location>
        <begin position="537"/>
        <end position="557"/>
    </location>
</feature>
<evidence type="ECO:0000313" key="5">
    <source>
        <dbReference type="Proteomes" id="UP000184396"/>
    </source>
</evidence>
<accession>A0A1M6ELG1</accession>